<reference evidence="9 10" key="1">
    <citation type="submission" date="2018-10" db="EMBL/GenBank/DDBJ databases">
        <title>Kocuria tytouropygialis sp. nov., isolated from the uropygial gland of an American barn owl (Tyto furcata).</title>
        <authorList>
            <person name="Braun M.S."/>
            <person name="Wang E."/>
            <person name="Zimmermann S."/>
            <person name="Wagner H."/>
            <person name="Wink M."/>
        </authorList>
    </citation>
    <scope>NUCLEOTIDE SEQUENCE [LARGE SCALE GENOMIC DNA]</scope>
    <source>
        <strain evidence="9 10">442</strain>
    </source>
</reference>
<comment type="caution">
    <text evidence="9">The sequence shown here is derived from an EMBL/GenBank/DDBJ whole genome shotgun (WGS) entry which is preliminary data.</text>
</comment>
<dbReference type="InterPro" id="IPR028098">
    <property type="entry name" value="Glyco_trans_4-like_N"/>
</dbReference>
<keyword evidence="10" id="KW-1185">Reference proteome</keyword>
<gene>
    <name evidence="9" type="ORF">C1C97_001735</name>
</gene>
<evidence type="ECO:0000256" key="3">
    <source>
        <dbReference type="ARBA" id="ARBA00022679"/>
    </source>
</evidence>
<keyword evidence="2" id="KW-0328">Glycosyltransferase</keyword>
<evidence type="ECO:0000256" key="1">
    <source>
        <dbReference type="ARBA" id="ARBA00009481"/>
    </source>
</evidence>
<dbReference type="Pfam" id="PF00534">
    <property type="entry name" value="Glycos_transf_1"/>
    <property type="match status" value="1"/>
</dbReference>
<dbReference type="SUPFAM" id="SSF53756">
    <property type="entry name" value="UDP-Glycosyltransferase/glycogen phosphorylase"/>
    <property type="match status" value="2"/>
</dbReference>
<dbReference type="PANTHER" id="PTHR12526:SF640">
    <property type="entry name" value="COLANIC ACID BIOSYNTHESIS GLYCOSYLTRANSFERASE WCAL-RELATED"/>
    <property type="match status" value="1"/>
</dbReference>
<proteinExistence type="inferred from homology"/>
<comment type="similarity">
    <text evidence="1">Belongs to the glycosyltransferase group 1 family. Glycosyltransferase 4 subfamily.</text>
</comment>
<dbReference type="InterPro" id="IPR055259">
    <property type="entry name" value="YkvP/CgeB_Glyco_trans-like"/>
</dbReference>
<evidence type="ECO:0000256" key="4">
    <source>
        <dbReference type="SAM" id="Coils"/>
    </source>
</evidence>
<keyword evidence="3 9" id="KW-0808">Transferase</keyword>
<dbReference type="PANTHER" id="PTHR12526">
    <property type="entry name" value="GLYCOSYLTRANSFERASE"/>
    <property type="match status" value="1"/>
</dbReference>
<dbReference type="InterPro" id="IPR001296">
    <property type="entry name" value="Glyco_trans_1"/>
</dbReference>
<evidence type="ECO:0000259" key="8">
    <source>
        <dbReference type="Pfam" id="PF13579"/>
    </source>
</evidence>
<name>A0A495A9A0_9MICC</name>
<evidence type="ECO:0000313" key="9">
    <source>
        <dbReference type="EMBL" id="RKQ36422.1"/>
    </source>
</evidence>
<dbReference type="Pfam" id="PF13524">
    <property type="entry name" value="Glyco_trans_1_2"/>
    <property type="match status" value="1"/>
</dbReference>
<evidence type="ECO:0000313" key="10">
    <source>
        <dbReference type="Proteomes" id="UP000249516"/>
    </source>
</evidence>
<organism evidence="9 10">
    <name type="scientific">Kocuria tytonis</name>
    <dbReference type="NCBI Taxonomy" id="2054280"/>
    <lineage>
        <taxon>Bacteria</taxon>
        <taxon>Bacillati</taxon>
        <taxon>Actinomycetota</taxon>
        <taxon>Actinomycetes</taxon>
        <taxon>Micrococcales</taxon>
        <taxon>Micrococcaceae</taxon>
        <taxon>Kocuria</taxon>
    </lineage>
</organism>
<evidence type="ECO:0000259" key="6">
    <source>
        <dbReference type="Pfam" id="PF00534"/>
    </source>
</evidence>
<protein>
    <submittedName>
        <fullName evidence="9">Glycosyltransferase</fullName>
    </submittedName>
</protein>
<feature type="coiled-coil region" evidence="4">
    <location>
        <begin position="1498"/>
        <end position="1532"/>
    </location>
</feature>
<feature type="region of interest" description="Disordered" evidence="5">
    <location>
        <begin position="1038"/>
        <end position="1057"/>
    </location>
</feature>
<feature type="domain" description="Spore protein YkvP/CgeB glycosyl transferase-like" evidence="7">
    <location>
        <begin position="797"/>
        <end position="902"/>
    </location>
</feature>
<dbReference type="CDD" id="cd03794">
    <property type="entry name" value="GT4_WbuB-like"/>
    <property type="match status" value="1"/>
</dbReference>
<keyword evidence="4" id="KW-0175">Coiled coil</keyword>
<evidence type="ECO:0000259" key="7">
    <source>
        <dbReference type="Pfam" id="PF13524"/>
    </source>
</evidence>
<dbReference type="GO" id="GO:0016757">
    <property type="term" value="F:glycosyltransferase activity"/>
    <property type="evidence" value="ECO:0007669"/>
    <property type="project" value="UniProtKB-KW"/>
</dbReference>
<sequence length="1577" mass="174192">MYPDEARDAAAFRRALREHVRRHPDVALVRREIAEREAATARAIAQSALEAVQPPHRGDDGGKAAEPYTDKSLDWLQRRFAKVSDAGVLAALVRRLYFQAGELRAPATLIRKHPDLVATLSAVDRTLCDRVLGAESMWESADQLIPDRHDRPVYIAERSRVMYCVHSTPEFHSNGYSTRTRGVAQAMVAEHLDVHVVARVGYPWDEADPVRPEPPHRRTVLERHGVPWVHVPGPALSTTRPDDYFQAAVDAFVREARICRPAVILAASNHVTGLAALVAARVLGVPFVYEVRGLWEITEASSKPGWDRTERFAWQRDMETLVATHADQLLAITTETRDELVRRGVPEDLVDILPNGVDTSDIVPLPRDPEFMRHWGITDTTPVIGFAGSLVAYEGLDTLIDAVVELREEHPDLKVLLAGSGSHETALRARVTRVGLDDTFIWAGRHPSADIPRVMSLLDVVCCPRQSLPVTEMVSPLKPLEAFSAGRPVVLSDVVPHRVFVDPAPEDGSTTPRGLLHRAGDPASLAQALRELLDHSDRRAAMGRAGRQWVVSQRQWSTLGAVVTGALRVAAATHAAKSTAGMPLSELRVGVIADEFTTVALEASVNMIPLRREDPGAQLRTQRPHIVVIESAWSGNGGEWHRGVGVYSEAEDSALRDVLDTCAQLEIPTVFWNKEDPVHYRRFLPTALRCDHVFTTDASLVGHYSRAARETPGSRLRTVFSQPFFAQPQVHHPLPGDMPGDSTVAYAGTFYGARYPERSAQLTALLRVAREYGLIIYDRQMAVPDSPYHFPAEFAPQVHGALPYAGVLGSYRAHAAHLNVNSVTDSPSMFSRRVVEIAASGGVVLSTASRGVTETFAGLLPATDDVDEWHALLSCWTEDPCARRAEAWLQLRTVMRSHTTQTALGFMARVAGIAVSVQLLPAWGVEVDPSDPDTVSAVLEQSVPPALLRWSWEPGAVQRLALADLVRRAEDRGVAVSSADEDAAAAVRWWAVLPPVLDRTWAEDTLTATQWGTWTRLGSRSLTPEETGHALTEYGTRRARGGFRGGSERTSSTSEIPDTDAVTVIRPEPEAAASTGSLPSREARSLPPRLLVAGHDLKFIDRWIDHARTLGVEVQADHWKDHAHHDEARSRELLAHADTVVCEWGLGNAVWYSHHVGPHQRLVVRVHAQELRGPYLRAVNHDAVDCYVFVGEMMRRAATASHGVPMERTAVIPNAVGTAALARAKKPEAAHTLGLVGLVPFSKRPDLAVDVLEAVLRQCPQGTLRIKGHRPEEYPWMLQRPEEMAHYEALDTRIRDLNARHGRNVVIFDPHGDDMAEWYRGIGYALSVSDAESFHLTLPDGASSGAVPLSLAWPGSDMIYPREWLTASTDEMARRILTLINAAPRARASARAAGDFVKRHFDDAVVFSQLDAVIAGDGASGPGPSSSTVPADTRIATGDADPERVIGGLREALDEVHERYVEARTQAARLTRTDMESRELRNTMQKKIWWLESERSKLMREQQDTEQTAAAAAKLERELALRERRVQQLLSERPHQALERTLKRSTRTLVRRVVPVTARKNLWRWRHRGHPRSGSPS</sequence>
<dbReference type="Pfam" id="PF13579">
    <property type="entry name" value="Glyco_trans_4_4"/>
    <property type="match status" value="1"/>
</dbReference>
<feature type="domain" description="Glycosyl transferase family 1" evidence="6">
    <location>
        <begin position="370"/>
        <end position="549"/>
    </location>
</feature>
<evidence type="ECO:0000256" key="5">
    <source>
        <dbReference type="SAM" id="MobiDB-lite"/>
    </source>
</evidence>
<dbReference type="Proteomes" id="UP000249516">
    <property type="component" value="Unassembled WGS sequence"/>
</dbReference>
<dbReference type="EMBL" id="PNJG02000001">
    <property type="protein sequence ID" value="RKQ36422.1"/>
    <property type="molecule type" value="Genomic_DNA"/>
</dbReference>
<evidence type="ECO:0000256" key="2">
    <source>
        <dbReference type="ARBA" id="ARBA00022676"/>
    </source>
</evidence>
<accession>A0A495A9A0</accession>
<feature type="domain" description="Glycosyltransferase subfamily 4-like N-terminal" evidence="8">
    <location>
        <begin position="174"/>
        <end position="356"/>
    </location>
</feature>
<dbReference type="Gene3D" id="3.40.50.2000">
    <property type="entry name" value="Glycogen Phosphorylase B"/>
    <property type="match status" value="3"/>
</dbReference>